<dbReference type="SUPFAM" id="SSF53756">
    <property type="entry name" value="UDP-Glycosyltransferase/glycogen phosphorylase"/>
    <property type="match status" value="1"/>
</dbReference>
<keyword evidence="2" id="KW-0808">Transferase</keyword>
<name>A0A0P0GNF3_9BACE</name>
<sequence length="418" mass="48482">MSSKIRTIWIVNKYAMPPQYESRLRAIKFAYYLTEFGYKVILFGSSVMHNMDLNIIEDNSKYMRRKYGKIDFVHINTLMYSKASKVRRVLSDYLFFKRLVSLADNFECPDCIIATGGPLLTNPLLKYAQKRGISYIKESLDVWPDNFVDFGLISKWNPIVKLLFAQSKYNCAKSDALVFSWSGCYDYLKNKRWDVDNGGPIDLKKVFYINNGVDLDDFENFKQQFIIDDPDLRSCHKKVVYLGSLRHVNNVMQLVYAAEILENKKKDVKFLIYGDGTEREKIISYCKEHQLSNIIVKDKWIDPKYVPYVLSKSYLNILNYLSSDFAKNGISSSKMFQYMAAGKPIVCNINIYDCPISKNRIGIAREYTSSADYAEEILKILDLPEGEYALMCDRARLAAKEFDYKFLAKKMVDVINSI</sequence>
<accession>A0A0P0GNF3</accession>
<dbReference type="EMBL" id="CP012801">
    <property type="protein sequence ID" value="ALJ61588.1"/>
    <property type="molecule type" value="Genomic_DNA"/>
</dbReference>
<dbReference type="KEGG" id="bcel:BcellWH2_04371"/>
<evidence type="ECO:0000259" key="1">
    <source>
        <dbReference type="Pfam" id="PF00534"/>
    </source>
</evidence>
<evidence type="ECO:0000313" key="2">
    <source>
        <dbReference type="EMBL" id="ALJ61588.1"/>
    </source>
</evidence>
<dbReference type="Proteomes" id="UP000325055">
    <property type="component" value="Unassembled WGS sequence"/>
</dbReference>
<dbReference type="AlphaFoldDB" id="A0A0P0GNF3"/>
<evidence type="ECO:0000313" key="4">
    <source>
        <dbReference type="Proteomes" id="UP000061809"/>
    </source>
</evidence>
<dbReference type="RefSeq" id="WP_033160679.1">
    <property type="nucleotide sequence ID" value="NZ_CAXSKE010000030.1"/>
</dbReference>
<dbReference type="CDD" id="cd03794">
    <property type="entry name" value="GT4_WbuB-like"/>
    <property type="match status" value="1"/>
</dbReference>
<evidence type="ECO:0000313" key="5">
    <source>
        <dbReference type="Proteomes" id="UP000325055"/>
    </source>
</evidence>
<dbReference type="GO" id="GO:0016757">
    <property type="term" value="F:glycosyltransferase activity"/>
    <property type="evidence" value="ECO:0007669"/>
    <property type="project" value="InterPro"/>
</dbReference>
<dbReference type="EMBL" id="VVYW01000004">
    <property type="protein sequence ID" value="KAA5410242.1"/>
    <property type="molecule type" value="Genomic_DNA"/>
</dbReference>
<dbReference type="PATRIC" id="fig|246787.4.peg.4514"/>
<reference evidence="3 5" key="2">
    <citation type="journal article" date="2019" name="Nat. Med.">
        <title>A library of human gut bacterial isolates paired with longitudinal multiomics data enables mechanistic microbiome research.</title>
        <authorList>
            <person name="Poyet M."/>
            <person name="Groussin M."/>
            <person name="Gibbons S.M."/>
            <person name="Avila-Pacheco J."/>
            <person name="Jiang X."/>
            <person name="Kearney S.M."/>
            <person name="Perrotta A.R."/>
            <person name="Berdy B."/>
            <person name="Zhao S."/>
            <person name="Lieberman T.D."/>
            <person name="Swanson P.K."/>
            <person name="Smith M."/>
            <person name="Roesemann S."/>
            <person name="Alexander J.E."/>
            <person name="Rich S.A."/>
            <person name="Livny J."/>
            <person name="Vlamakis H."/>
            <person name="Clish C."/>
            <person name="Bullock K."/>
            <person name="Deik A."/>
            <person name="Scott J."/>
            <person name="Pierce K.A."/>
            <person name="Xavier R.J."/>
            <person name="Alm E.J."/>
        </authorList>
    </citation>
    <scope>NUCLEOTIDE SEQUENCE [LARGE SCALE GENOMIC DNA]</scope>
    <source>
        <strain evidence="3 5">BIOML-A7</strain>
    </source>
</reference>
<reference evidence="2 4" key="1">
    <citation type="journal article" date="2015" name="Science">
        <title>Genetic determinants of in vivo fitness and diet responsiveness in multiple human gut Bacteroides.</title>
        <authorList>
            <person name="Wu M."/>
            <person name="McNulty N.P."/>
            <person name="Rodionov D.A."/>
            <person name="Khoroshkin M.S."/>
            <person name="Griffin N.W."/>
            <person name="Cheng J."/>
            <person name="Latreille P."/>
            <person name="Kerstetter R.A."/>
            <person name="Terrapon N."/>
            <person name="Henrissat B."/>
            <person name="Osterman A.L."/>
            <person name="Gordon J.I."/>
        </authorList>
    </citation>
    <scope>NUCLEOTIDE SEQUENCE [LARGE SCALE GENOMIC DNA]</scope>
    <source>
        <strain evidence="2 4">WH2</strain>
    </source>
</reference>
<dbReference type="Proteomes" id="UP000061809">
    <property type="component" value="Chromosome"/>
</dbReference>
<proteinExistence type="predicted"/>
<evidence type="ECO:0000313" key="3">
    <source>
        <dbReference type="EMBL" id="KAA5410242.1"/>
    </source>
</evidence>
<dbReference type="Pfam" id="PF00534">
    <property type="entry name" value="Glycos_transf_1"/>
    <property type="match status" value="1"/>
</dbReference>
<dbReference type="PANTHER" id="PTHR12526:SF622">
    <property type="entry name" value="GLYCOSYLTRANSFERASE (GROUP I)"/>
    <property type="match status" value="1"/>
</dbReference>
<gene>
    <name evidence="2" type="ORF">BcellWH2_04371</name>
    <name evidence="3" type="ORF">F2Y86_05970</name>
</gene>
<feature type="domain" description="Glycosyl transferase family 1" evidence="1">
    <location>
        <begin position="232"/>
        <end position="385"/>
    </location>
</feature>
<dbReference type="PANTHER" id="PTHR12526">
    <property type="entry name" value="GLYCOSYLTRANSFERASE"/>
    <property type="match status" value="1"/>
</dbReference>
<organism evidence="2 4">
    <name type="scientific">Bacteroides cellulosilyticus</name>
    <dbReference type="NCBI Taxonomy" id="246787"/>
    <lineage>
        <taxon>Bacteria</taxon>
        <taxon>Pseudomonadati</taxon>
        <taxon>Bacteroidota</taxon>
        <taxon>Bacteroidia</taxon>
        <taxon>Bacteroidales</taxon>
        <taxon>Bacteroidaceae</taxon>
        <taxon>Bacteroides</taxon>
    </lineage>
</organism>
<dbReference type="Gene3D" id="3.40.50.2000">
    <property type="entry name" value="Glycogen Phosphorylase B"/>
    <property type="match status" value="1"/>
</dbReference>
<protein>
    <submittedName>
        <fullName evidence="2">Glycosyl transferases group 1</fullName>
    </submittedName>
    <submittedName>
        <fullName evidence="3">Glycosyltransferase family 4 protein</fullName>
    </submittedName>
</protein>
<dbReference type="InterPro" id="IPR001296">
    <property type="entry name" value="Glyco_trans_1"/>
</dbReference>